<organism evidence="3 4">
    <name type="scientific">Halteria grandinella</name>
    <dbReference type="NCBI Taxonomy" id="5974"/>
    <lineage>
        <taxon>Eukaryota</taxon>
        <taxon>Sar</taxon>
        <taxon>Alveolata</taxon>
        <taxon>Ciliophora</taxon>
        <taxon>Intramacronucleata</taxon>
        <taxon>Spirotrichea</taxon>
        <taxon>Stichotrichia</taxon>
        <taxon>Sporadotrichida</taxon>
        <taxon>Halteriidae</taxon>
        <taxon>Halteria</taxon>
    </lineage>
</organism>
<reference evidence="3" key="1">
    <citation type="submission" date="2019-06" db="EMBL/GenBank/DDBJ databases">
        <authorList>
            <person name="Zheng W."/>
        </authorList>
    </citation>
    <scope>NUCLEOTIDE SEQUENCE</scope>
    <source>
        <strain evidence="3">QDHG01</strain>
    </source>
</reference>
<dbReference type="OrthoDB" id="417576at2759"/>
<comment type="caution">
    <text evidence="3">The sequence shown here is derived from an EMBL/GenBank/DDBJ whole genome shotgun (WGS) entry which is preliminary data.</text>
</comment>
<dbReference type="Pfam" id="PF13683">
    <property type="entry name" value="rve_3"/>
    <property type="match status" value="1"/>
</dbReference>
<evidence type="ECO:0000259" key="2">
    <source>
        <dbReference type="PROSITE" id="PS50994"/>
    </source>
</evidence>
<dbReference type="Proteomes" id="UP000785679">
    <property type="component" value="Unassembled WGS sequence"/>
</dbReference>
<dbReference type="InterPro" id="IPR001584">
    <property type="entry name" value="Integrase_cat-core"/>
</dbReference>
<sequence length="384" mass="46499">MAKEVMLSKGLSVRRVCRLFCISETTYRYTSKLNDDNERIAQLLLEITAEHRTWGFQLCYLYIRNVLKLQFNHKRIYRIYCELCLNLRIKPKRRVKSERPEKLASAQFQNHIWSMDFMHDNLIDGRKYRTLNIIDDYNREALETEIDFSLPAARVIRTLDRLIEHRGKPFAIRCDNGPEYISGSLKQWAKINEIELWYIQPGNPQQNGYVERFNRTMRYELLNQCLFESIEQVKQQSTQWLWMYNNVRPHMANGGIPPVFKKQLFKPQIIYTFRLLQKWEDYRIAISSHGCELNIDFQGLYQVFLQHYQSGFIFLTHQLQLFYYFHYTFQWQLVLREVMVHMLFSQLQWQLIFINQLILMVLVLVYTDQLTLYLAYSLSQQFYY</sequence>
<dbReference type="Gene3D" id="3.30.420.10">
    <property type="entry name" value="Ribonuclease H-like superfamily/Ribonuclease H"/>
    <property type="match status" value="1"/>
</dbReference>
<dbReference type="PANTHER" id="PTHR47515:SF2">
    <property type="entry name" value="INTEGRASE CORE DOMAIN PROTEIN"/>
    <property type="match status" value="1"/>
</dbReference>
<protein>
    <recommendedName>
        <fullName evidence="2">Integrase catalytic domain-containing protein</fullName>
    </recommendedName>
</protein>
<dbReference type="InterPro" id="IPR036397">
    <property type="entry name" value="RNaseH_sf"/>
</dbReference>
<evidence type="ECO:0000313" key="3">
    <source>
        <dbReference type="EMBL" id="TNV71051.1"/>
    </source>
</evidence>
<keyword evidence="1" id="KW-0472">Membrane</keyword>
<keyword evidence="4" id="KW-1185">Reference proteome</keyword>
<dbReference type="InterPro" id="IPR012337">
    <property type="entry name" value="RNaseH-like_sf"/>
</dbReference>
<dbReference type="AlphaFoldDB" id="A0A8J8NAB3"/>
<dbReference type="SUPFAM" id="SSF53098">
    <property type="entry name" value="Ribonuclease H-like"/>
    <property type="match status" value="1"/>
</dbReference>
<name>A0A8J8NAB3_HALGN</name>
<gene>
    <name evidence="3" type="ORF">FGO68_gene15423</name>
</gene>
<dbReference type="PANTHER" id="PTHR47515">
    <property type="entry name" value="LOW CALCIUM RESPONSE LOCUS PROTEIN T"/>
    <property type="match status" value="1"/>
</dbReference>
<feature type="domain" description="Integrase catalytic" evidence="2">
    <location>
        <begin position="96"/>
        <end position="265"/>
    </location>
</feature>
<dbReference type="GO" id="GO:0003676">
    <property type="term" value="F:nucleic acid binding"/>
    <property type="evidence" value="ECO:0007669"/>
    <property type="project" value="InterPro"/>
</dbReference>
<keyword evidence="1" id="KW-0812">Transmembrane</keyword>
<evidence type="ECO:0000256" key="1">
    <source>
        <dbReference type="SAM" id="Phobius"/>
    </source>
</evidence>
<feature type="transmembrane region" description="Helical" evidence="1">
    <location>
        <begin position="349"/>
        <end position="367"/>
    </location>
</feature>
<dbReference type="NCBIfam" id="NF033516">
    <property type="entry name" value="transpos_IS3"/>
    <property type="match status" value="1"/>
</dbReference>
<dbReference type="InterPro" id="IPR048020">
    <property type="entry name" value="Transpos_IS3"/>
</dbReference>
<dbReference type="PROSITE" id="PS50994">
    <property type="entry name" value="INTEGRASE"/>
    <property type="match status" value="1"/>
</dbReference>
<accession>A0A8J8NAB3</accession>
<proteinExistence type="predicted"/>
<dbReference type="GO" id="GO:0015074">
    <property type="term" value="P:DNA integration"/>
    <property type="evidence" value="ECO:0007669"/>
    <property type="project" value="InterPro"/>
</dbReference>
<keyword evidence="1" id="KW-1133">Transmembrane helix</keyword>
<evidence type="ECO:0000313" key="4">
    <source>
        <dbReference type="Proteomes" id="UP000785679"/>
    </source>
</evidence>
<dbReference type="EMBL" id="RRYP01030923">
    <property type="protein sequence ID" value="TNV71051.1"/>
    <property type="molecule type" value="Genomic_DNA"/>
</dbReference>